<organism evidence="5 6">
    <name type="scientific">Agrococcus jenensis</name>
    <dbReference type="NCBI Taxonomy" id="46353"/>
    <lineage>
        <taxon>Bacteria</taxon>
        <taxon>Bacillati</taxon>
        <taxon>Actinomycetota</taxon>
        <taxon>Actinomycetes</taxon>
        <taxon>Micrococcales</taxon>
        <taxon>Microbacteriaceae</taxon>
        <taxon>Agrococcus</taxon>
    </lineage>
</organism>
<dbReference type="SUPFAM" id="SSF53850">
    <property type="entry name" value="Periplasmic binding protein-like II"/>
    <property type="match status" value="1"/>
</dbReference>
<gene>
    <name evidence="5" type="ORF">EDD26_2156</name>
</gene>
<dbReference type="Gene3D" id="3.40.190.10">
    <property type="entry name" value="Periplasmic binding protein-like II"/>
    <property type="match status" value="1"/>
</dbReference>
<dbReference type="Pfam" id="PF01547">
    <property type="entry name" value="SBP_bac_1"/>
    <property type="match status" value="1"/>
</dbReference>
<keyword evidence="6" id="KW-1185">Reference proteome</keyword>
<name>A0A3N2AVH3_9MICO</name>
<dbReference type="GO" id="GO:0042956">
    <property type="term" value="P:maltodextrin transmembrane transport"/>
    <property type="evidence" value="ECO:0007669"/>
    <property type="project" value="TreeGrafter"/>
</dbReference>
<evidence type="ECO:0000313" key="6">
    <source>
        <dbReference type="Proteomes" id="UP000275456"/>
    </source>
</evidence>
<dbReference type="Proteomes" id="UP000275456">
    <property type="component" value="Unassembled WGS sequence"/>
</dbReference>
<dbReference type="PANTHER" id="PTHR30061">
    <property type="entry name" value="MALTOSE-BINDING PERIPLASMIC PROTEIN"/>
    <property type="match status" value="1"/>
</dbReference>
<dbReference type="InterPro" id="IPR006059">
    <property type="entry name" value="SBP"/>
</dbReference>
<comment type="caution">
    <text evidence="5">The sequence shown here is derived from an EMBL/GenBank/DDBJ whole genome shotgun (WGS) entry which is preliminary data.</text>
</comment>
<comment type="similarity">
    <text evidence="1">Belongs to the bacterial solute-binding protein 1 family.</text>
</comment>
<protein>
    <submittedName>
        <fullName evidence="5">Carbohydrate ABC transporter substrate-binding protein (CUT1 family)</fullName>
    </submittedName>
</protein>
<dbReference type="OrthoDB" id="7918484at2"/>
<accession>A0A3N2AVH3</accession>
<feature type="chain" id="PRO_5039298964" evidence="4">
    <location>
        <begin position="25"/>
        <end position="432"/>
    </location>
</feature>
<evidence type="ECO:0000256" key="4">
    <source>
        <dbReference type="SAM" id="SignalP"/>
    </source>
</evidence>
<evidence type="ECO:0000256" key="2">
    <source>
        <dbReference type="ARBA" id="ARBA00022448"/>
    </source>
</evidence>
<evidence type="ECO:0000256" key="3">
    <source>
        <dbReference type="ARBA" id="ARBA00022729"/>
    </source>
</evidence>
<dbReference type="GO" id="GO:1901982">
    <property type="term" value="F:maltose binding"/>
    <property type="evidence" value="ECO:0007669"/>
    <property type="project" value="TreeGrafter"/>
</dbReference>
<dbReference type="RefSeq" id="WP_123697711.1">
    <property type="nucleotide sequence ID" value="NZ_RKHJ01000001.1"/>
</dbReference>
<keyword evidence="2" id="KW-0813">Transport</keyword>
<dbReference type="GO" id="GO:0015768">
    <property type="term" value="P:maltose transport"/>
    <property type="evidence" value="ECO:0007669"/>
    <property type="project" value="TreeGrafter"/>
</dbReference>
<keyword evidence="3 4" id="KW-0732">Signal</keyword>
<dbReference type="EMBL" id="RKHJ01000001">
    <property type="protein sequence ID" value="ROR66762.1"/>
    <property type="molecule type" value="Genomic_DNA"/>
</dbReference>
<sequence>MHRTPRAAMTLAAGALLLTGCAFGGGQAPTATETTDPTEEVTLTFQSLAFQDATIAATESIVDSWNSEHPETQIDLVQGSWDNVHDQLVTQFQGGDAPDIIHNEASDMAGFAHDGYLADLTPFLSEELRGDVSEGVWSTVTANDQIFAAPTIMQSYVAFANTAAFEAAGVEVPTGESLAWEDLRSIAQELTADGTYGLGWGLKSPTAPFMNLALGEEGTFFEVDPEGEATIEIGEGELAIPETVHAMAYEDQSLDPVTLTQTGADVLPGFLGGSYGMYIGGSFLAQQIADTAPEGFEWTVLPPLAGSAGAAQGTSPQTLSVSADSEYVDRAAAFIDYYMQAENLAAVGEGDCLIPTTGAARDALATATEGQTGWAEMLASGAVLEAAPFQLAVNYPQWKDQYATPAFQQYLSNAITLEQLSTQLTEGWDSIQ</sequence>
<reference evidence="5 6" key="1">
    <citation type="submission" date="2018-11" db="EMBL/GenBank/DDBJ databases">
        <title>Sequencing the genomes of 1000 actinobacteria strains.</title>
        <authorList>
            <person name="Klenk H.-P."/>
        </authorList>
    </citation>
    <scope>NUCLEOTIDE SEQUENCE [LARGE SCALE GENOMIC DNA]</scope>
    <source>
        <strain evidence="5 6">DSM 9580</strain>
    </source>
</reference>
<proteinExistence type="inferred from homology"/>
<dbReference type="PROSITE" id="PS51257">
    <property type="entry name" value="PROKAR_LIPOPROTEIN"/>
    <property type="match status" value="1"/>
</dbReference>
<evidence type="ECO:0000256" key="1">
    <source>
        <dbReference type="ARBA" id="ARBA00008520"/>
    </source>
</evidence>
<dbReference type="PANTHER" id="PTHR30061:SF50">
    <property type="entry name" value="MALTOSE_MALTODEXTRIN-BINDING PERIPLASMIC PROTEIN"/>
    <property type="match status" value="1"/>
</dbReference>
<dbReference type="GO" id="GO:0055052">
    <property type="term" value="C:ATP-binding cassette (ABC) transporter complex, substrate-binding subunit-containing"/>
    <property type="evidence" value="ECO:0007669"/>
    <property type="project" value="TreeGrafter"/>
</dbReference>
<feature type="signal peptide" evidence="4">
    <location>
        <begin position="1"/>
        <end position="24"/>
    </location>
</feature>
<dbReference type="AlphaFoldDB" id="A0A3N2AVH3"/>
<evidence type="ECO:0000313" key="5">
    <source>
        <dbReference type="EMBL" id="ROR66762.1"/>
    </source>
</evidence>